<feature type="short sequence motif" description="'KMSKS' region" evidence="7">
    <location>
        <begin position="248"/>
        <end position="252"/>
    </location>
</feature>
<evidence type="ECO:0000259" key="9">
    <source>
        <dbReference type="Pfam" id="PF00749"/>
    </source>
</evidence>
<keyword evidence="1 7" id="KW-0436">Ligase</keyword>
<dbReference type="OrthoDB" id="9807503at2"/>
<dbReference type="FunFam" id="3.40.50.620:FF:000093">
    <property type="entry name" value="Glutamyl-Q tRNA(Asp) synthetase"/>
    <property type="match status" value="1"/>
</dbReference>
<evidence type="ECO:0000256" key="3">
    <source>
        <dbReference type="ARBA" id="ARBA00022741"/>
    </source>
</evidence>
<evidence type="ECO:0000256" key="4">
    <source>
        <dbReference type="ARBA" id="ARBA00022833"/>
    </source>
</evidence>
<dbReference type="Proteomes" id="UP000199533">
    <property type="component" value="Unassembled WGS sequence"/>
</dbReference>
<keyword evidence="3 7" id="KW-0547">Nucleotide-binding</keyword>
<dbReference type="SUPFAM" id="SSF52374">
    <property type="entry name" value="Nucleotidylyl transferase"/>
    <property type="match status" value="1"/>
</dbReference>
<evidence type="ECO:0000256" key="6">
    <source>
        <dbReference type="ARBA" id="ARBA00023146"/>
    </source>
</evidence>
<dbReference type="Gene3D" id="3.40.50.620">
    <property type="entry name" value="HUPs"/>
    <property type="match status" value="1"/>
</dbReference>
<feature type="binding site" evidence="7">
    <location>
        <position position="52"/>
    </location>
    <ligand>
        <name>L-glutamate</name>
        <dbReference type="ChEBI" id="CHEBI:29985"/>
    </ligand>
</feature>
<dbReference type="NCBIfam" id="TIGR03838">
    <property type="entry name" value="queuosine_YadB"/>
    <property type="match status" value="1"/>
</dbReference>
<dbReference type="Pfam" id="PF00749">
    <property type="entry name" value="tRNA-synt_1c"/>
    <property type="match status" value="1"/>
</dbReference>
<keyword evidence="4 7" id="KW-0862">Zinc</keyword>
<dbReference type="InterPro" id="IPR000924">
    <property type="entry name" value="Glu/Gln-tRNA-synth"/>
</dbReference>
<keyword evidence="8" id="KW-0648">Protein biosynthesis</keyword>
<feature type="binding site" evidence="7">
    <location>
        <position position="192"/>
    </location>
    <ligand>
        <name>L-glutamate</name>
        <dbReference type="ChEBI" id="CHEBI:29985"/>
    </ligand>
</feature>
<feature type="binding site" evidence="7">
    <location>
        <position position="128"/>
    </location>
    <ligand>
        <name>Zn(2+)</name>
        <dbReference type="ChEBI" id="CHEBI:29105"/>
    </ligand>
</feature>
<accession>A0A1I3ZYZ0</accession>
<dbReference type="InterPro" id="IPR022380">
    <property type="entry name" value="Glu-Q_tRNA(Asp)_Synthase"/>
</dbReference>
<dbReference type="GO" id="GO:0005829">
    <property type="term" value="C:cytosol"/>
    <property type="evidence" value="ECO:0007669"/>
    <property type="project" value="TreeGrafter"/>
</dbReference>
<dbReference type="HAMAP" id="MF_01428">
    <property type="entry name" value="Glu_Q_tRNA_synth"/>
    <property type="match status" value="1"/>
</dbReference>
<keyword evidence="6 7" id="KW-0030">Aminoacyl-tRNA synthetase</keyword>
<reference evidence="11" key="1">
    <citation type="submission" date="2016-10" db="EMBL/GenBank/DDBJ databases">
        <authorList>
            <person name="Varghese N."/>
            <person name="Submissions S."/>
        </authorList>
    </citation>
    <scope>NUCLEOTIDE SEQUENCE [LARGE SCALE GENOMIC DNA]</scope>
    <source>
        <strain evidence="11">Nm69</strain>
    </source>
</reference>
<feature type="binding site" evidence="7">
    <location>
        <position position="108"/>
    </location>
    <ligand>
        <name>Zn(2+)</name>
        <dbReference type="ChEBI" id="CHEBI:29105"/>
    </ligand>
</feature>
<feature type="domain" description="Glutamyl/glutaminyl-tRNA synthetase class Ib catalytic" evidence="9">
    <location>
        <begin position="14"/>
        <end position="256"/>
    </location>
</feature>
<keyword evidence="11" id="KW-1185">Reference proteome</keyword>
<dbReference type="AlphaFoldDB" id="A0A1I3ZYZ0"/>
<feature type="binding site" evidence="7">
    <location>
        <position position="251"/>
    </location>
    <ligand>
        <name>ATP</name>
        <dbReference type="ChEBI" id="CHEBI:30616"/>
    </ligand>
</feature>
<dbReference type="EC" id="6.1.1.-" evidence="7"/>
<name>A0A1I3ZYZ0_9PROT</name>
<comment type="cofactor">
    <cofactor evidence="7">
        <name>Zn(2+)</name>
        <dbReference type="ChEBI" id="CHEBI:29105"/>
    </cofactor>
    <text evidence="7">Binds 1 zinc ion per subunit.</text>
</comment>
<evidence type="ECO:0000256" key="7">
    <source>
        <dbReference type="HAMAP-Rule" id="MF_01428"/>
    </source>
</evidence>
<evidence type="ECO:0000256" key="5">
    <source>
        <dbReference type="ARBA" id="ARBA00022840"/>
    </source>
</evidence>
<dbReference type="GO" id="GO:0005524">
    <property type="term" value="F:ATP binding"/>
    <property type="evidence" value="ECO:0007669"/>
    <property type="project" value="UniProtKB-KW"/>
</dbReference>
<dbReference type="STRING" id="52441.SAMN05216302_1007117"/>
<comment type="function">
    <text evidence="7">Catalyzes the tRNA-independent activation of glutamate in presence of ATP and the subsequent transfer of glutamate onto a tRNA(Asp). Glutamate is transferred on the 2-amino-5-(4,5-dihydroxy-2-cyclopenten-1-yl) moiety of the queuosine in the wobble position of the QUC anticodon.</text>
</comment>
<dbReference type="InterPro" id="IPR049940">
    <property type="entry name" value="GluQ/Sye"/>
</dbReference>
<feature type="binding site" evidence="7">
    <location>
        <position position="132"/>
    </location>
    <ligand>
        <name>Zn(2+)</name>
        <dbReference type="ChEBI" id="CHEBI:29105"/>
    </ligand>
</feature>
<dbReference type="GO" id="GO:0006424">
    <property type="term" value="P:glutamyl-tRNA aminoacylation"/>
    <property type="evidence" value="ECO:0007669"/>
    <property type="project" value="InterPro"/>
</dbReference>
<protein>
    <recommendedName>
        <fullName evidence="7">Glutamyl-Q tRNA(Asp) synthetase</fullName>
        <shortName evidence="7">Glu-Q-RSs</shortName>
        <ecNumber evidence="7">6.1.1.-</ecNumber>
    </recommendedName>
</protein>
<feature type="short sequence motif" description="'HIGH' region" evidence="7">
    <location>
        <begin position="19"/>
        <end position="29"/>
    </location>
</feature>
<evidence type="ECO:0000256" key="8">
    <source>
        <dbReference type="RuleBase" id="RU363037"/>
    </source>
</evidence>
<evidence type="ECO:0000313" key="10">
    <source>
        <dbReference type="EMBL" id="SFK48921.1"/>
    </source>
</evidence>
<dbReference type="InterPro" id="IPR014729">
    <property type="entry name" value="Rossmann-like_a/b/a_fold"/>
</dbReference>
<comment type="similarity">
    <text evidence="7">Belongs to the class-I aminoacyl-tRNA synthetase family. GluQ subfamily.</text>
</comment>
<feature type="binding site" evidence="7">
    <location>
        <position position="210"/>
    </location>
    <ligand>
        <name>L-glutamate</name>
        <dbReference type="ChEBI" id="CHEBI:29985"/>
    </ligand>
</feature>
<keyword evidence="2 7" id="KW-0479">Metal-binding</keyword>
<dbReference type="GO" id="GO:0008270">
    <property type="term" value="F:zinc ion binding"/>
    <property type="evidence" value="ECO:0007669"/>
    <property type="project" value="UniProtKB-UniRule"/>
</dbReference>
<organism evidence="10 11">
    <name type="scientific">Nitrosomonas aestuarii</name>
    <dbReference type="NCBI Taxonomy" id="52441"/>
    <lineage>
        <taxon>Bacteria</taxon>
        <taxon>Pseudomonadati</taxon>
        <taxon>Pseudomonadota</taxon>
        <taxon>Betaproteobacteria</taxon>
        <taxon>Nitrosomonadales</taxon>
        <taxon>Nitrosomonadaceae</taxon>
        <taxon>Nitrosomonas</taxon>
    </lineage>
</organism>
<dbReference type="PRINTS" id="PR00987">
    <property type="entry name" value="TRNASYNTHGLU"/>
</dbReference>
<gene>
    <name evidence="7" type="primary">gluQ</name>
    <name evidence="10" type="ORF">SAMN05216302_1007117</name>
</gene>
<dbReference type="GO" id="GO:0006400">
    <property type="term" value="P:tRNA modification"/>
    <property type="evidence" value="ECO:0007669"/>
    <property type="project" value="InterPro"/>
</dbReference>
<feature type="binding site" evidence="7">
    <location>
        <position position="110"/>
    </location>
    <ligand>
        <name>Zn(2+)</name>
        <dbReference type="ChEBI" id="CHEBI:29105"/>
    </ligand>
</feature>
<proteinExistence type="inferred from homology"/>
<evidence type="ECO:0000256" key="2">
    <source>
        <dbReference type="ARBA" id="ARBA00022723"/>
    </source>
</evidence>
<dbReference type="GO" id="GO:0004818">
    <property type="term" value="F:glutamate-tRNA ligase activity"/>
    <property type="evidence" value="ECO:0007669"/>
    <property type="project" value="TreeGrafter"/>
</dbReference>
<dbReference type="InterPro" id="IPR020058">
    <property type="entry name" value="Glu/Gln-tRNA-synth_Ib_cat-dom"/>
</dbReference>
<dbReference type="NCBIfam" id="NF004314">
    <property type="entry name" value="PRK05710.1-3"/>
    <property type="match status" value="1"/>
</dbReference>
<dbReference type="EMBL" id="FOSP01000007">
    <property type="protein sequence ID" value="SFK48921.1"/>
    <property type="molecule type" value="Genomic_DNA"/>
</dbReference>
<keyword evidence="5 7" id="KW-0067">ATP-binding</keyword>
<dbReference type="PANTHER" id="PTHR43311:SF1">
    <property type="entry name" value="GLUTAMYL-Q TRNA(ASP) SYNTHETASE"/>
    <property type="match status" value="1"/>
</dbReference>
<evidence type="ECO:0000313" key="11">
    <source>
        <dbReference type="Proteomes" id="UP000199533"/>
    </source>
</evidence>
<sequence length="314" mass="35195">MPVTDTQFQSSYYRGRFAPSPTGPLHFGSLVTAVGSYLDAKSHHGEWLIRVEDLDTPRVVPSASRDILVMLEKLGMEWDGQVVYQSQRHDLYSNAVALFNKREMVYPCVCSRKEIADSSIVGISGPIYPGTCRDSIRNTHNWINDRKQSSVRVKTDQRVVALTDCVQGFLSQHIGKDIGDFVLRRADGIFAYQLAVVVDDAQQNITHVVRGSDLLDSTPRQIFLQQLLGYATPVYMHLPIVTNEEGEKLSKQTFAAPVSQFNVSFQLVAALKFLGQNPPRGLLGCDLNTFWQWAISHWNADNVTRTGMPTVFMT</sequence>
<feature type="binding site" evidence="7">
    <location>
        <begin position="16"/>
        <end position="20"/>
    </location>
    <ligand>
        <name>L-glutamate</name>
        <dbReference type="ChEBI" id="CHEBI:29985"/>
    </ligand>
</feature>
<dbReference type="PANTHER" id="PTHR43311">
    <property type="entry name" value="GLUTAMATE--TRNA LIGASE"/>
    <property type="match status" value="1"/>
</dbReference>
<evidence type="ECO:0000256" key="1">
    <source>
        <dbReference type="ARBA" id="ARBA00022598"/>
    </source>
</evidence>